<proteinExistence type="predicted"/>
<sequence length="424" mass="47366">MAMFDGRWMHGVLAALVPLVPLGLTAGRPGPPRSPAREKPPVVLFPAFHFTKLQVTVRDQTTAPGCPRSGTFQDWFRNDRPSRFSQVCRDRLLTLRYRDDPSLPMPRRFAEQPGVTVRILDYGRTDSAPYYEALYRRLETAGYVRDRDIRVAGYDARLTPDMGGFLERTRRLIEDTYRDNGGRPVHLVGHSNGPLYAQYLLTHTSPAWRARYIHGFTPIAGNMPGQGLMYSLMFTGQNIQDFGYPTTRQNARSSARMYQSAPSTYMSAADPAVFGDREVVIRDSSTGRSYTPRDYRRLFADAGLRTAGKIAAYYIGFVRFADPKSFPDVDVYGEKGSGLPTVVGARLANLSTGQIADPASFLRRDGDGNQEDITNNAILAWRAMRCHHFSLTDNPGVDHGALPNDPALLDRLVTVLGRPRTRCP</sequence>
<protein>
    <recommendedName>
        <fullName evidence="3">Lysophospholipase-3</fullName>
    </recommendedName>
</protein>
<dbReference type="Proteomes" id="UP000312512">
    <property type="component" value="Unassembled WGS sequence"/>
</dbReference>
<dbReference type="Pfam" id="PF02450">
    <property type="entry name" value="LCAT"/>
    <property type="match status" value="1"/>
</dbReference>
<name>A0A5C4VNX0_9ACTN</name>
<dbReference type="GO" id="GO:0006629">
    <property type="term" value="P:lipid metabolic process"/>
    <property type="evidence" value="ECO:0007669"/>
    <property type="project" value="InterPro"/>
</dbReference>
<dbReference type="Gene3D" id="3.40.50.1820">
    <property type="entry name" value="alpha/beta hydrolase"/>
    <property type="match status" value="1"/>
</dbReference>
<dbReference type="GO" id="GO:0008374">
    <property type="term" value="F:O-acyltransferase activity"/>
    <property type="evidence" value="ECO:0007669"/>
    <property type="project" value="InterPro"/>
</dbReference>
<reference evidence="1 2" key="1">
    <citation type="submission" date="2019-10" db="EMBL/GenBank/DDBJ databases">
        <title>Nonomuraea sp. nov., isolated from Phyllanthus amarus.</title>
        <authorList>
            <person name="Klykleung N."/>
            <person name="Tanasupawat S."/>
        </authorList>
    </citation>
    <scope>NUCLEOTIDE SEQUENCE [LARGE SCALE GENOMIC DNA]</scope>
    <source>
        <strain evidence="1 2">PA1-10</strain>
    </source>
</reference>
<evidence type="ECO:0000313" key="2">
    <source>
        <dbReference type="Proteomes" id="UP000312512"/>
    </source>
</evidence>
<dbReference type="EMBL" id="VDLX02000019">
    <property type="protein sequence ID" value="KAB8189555.1"/>
    <property type="molecule type" value="Genomic_DNA"/>
</dbReference>
<dbReference type="SUPFAM" id="SSF53474">
    <property type="entry name" value="alpha/beta-Hydrolases"/>
    <property type="match status" value="1"/>
</dbReference>
<dbReference type="AlphaFoldDB" id="A0A5C4VNX0"/>
<dbReference type="InterPro" id="IPR003386">
    <property type="entry name" value="LACT/PDAT_acylTrfase"/>
</dbReference>
<comment type="caution">
    <text evidence="1">The sequence shown here is derived from an EMBL/GenBank/DDBJ whole genome shotgun (WGS) entry which is preliminary data.</text>
</comment>
<gene>
    <name evidence="1" type="ORF">FH608_038840</name>
</gene>
<evidence type="ECO:0000313" key="1">
    <source>
        <dbReference type="EMBL" id="KAB8189555.1"/>
    </source>
</evidence>
<dbReference type="OrthoDB" id="3661434at2"/>
<accession>A0A5C4VNX0</accession>
<evidence type="ECO:0008006" key="3">
    <source>
        <dbReference type="Google" id="ProtNLM"/>
    </source>
</evidence>
<organism evidence="1 2">
    <name type="scientific">Nonomuraea phyllanthi</name>
    <dbReference type="NCBI Taxonomy" id="2219224"/>
    <lineage>
        <taxon>Bacteria</taxon>
        <taxon>Bacillati</taxon>
        <taxon>Actinomycetota</taxon>
        <taxon>Actinomycetes</taxon>
        <taxon>Streptosporangiales</taxon>
        <taxon>Streptosporangiaceae</taxon>
        <taxon>Nonomuraea</taxon>
    </lineage>
</organism>
<dbReference type="PANTHER" id="PTHR11440">
    <property type="entry name" value="LECITHIN-CHOLESTEROL ACYLTRANSFERASE-RELATED"/>
    <property type="match status" value="1"/>
</dbReference>
<keyword evidence="2" id="KW-1185">Reference proteome</keyword>
<dbReference type="InterPro" id="IPR029058">
    <property type="entry name" value="AB_hydrolase_fold"/>
</dbReference>